<protein>
    <recommendedName>
        <fullName evidence="4">Coiled-coil domain-containing protein 153</fullName>
    </recommendedName>
</protein>
<evidence type="ECO:0008006" key="4">
    <source>
        <dbReference type="Google" id="ProtNLM"/>
    </source>
</evidence>
<keyword evidence="3" id="KW-1185">Reference proteome</keyword>
<feature type="coiled-coil region" evidence="1">
    <location>
        <begin position="100"/>
        <end position="138"/>
    </location>
</feature>
<dbReference type="AlphaFoldDB" id="A0ABD3NFL7"/>
<reference evidence="2 3" key="1">
    <citation type="submission" date="2024-10" db="EMBL/GenBank/DDBJ databases">
        <title>Updated reference genomes for cyclostephanoid diatoms.</title>
        <authorList>
            <person name="Roberts W.R."/>
            <person name="Alverson A.J."/>
        </authorList>
    </citation>
    <scope>NUCLEOTIDE SEQUENCE [LARGE SCALE GENOMIC DNA]</scope>
    <source>
        <strain evidence="2 3">AJA276-08</strain>
    </source>
</reference>
<name>A0ABD3NFL7_9STRA</name>
<accession>A0ABD3NFL7</accession>
<feature type="coiled-coil region" evidence="1">
    <location>
        <begin position="16"/>
        <end position="68"/>
    </location>
</feature>
<comment type="caution">
    <text evidence="2">The sequence shown here is derived from an EMBL/GenBank/DDBJ whole genome shotgun (WGS) entry which is preliminary data.</text>
</comment>
<dbReference type="EMBL" id="JALLAZ020001449">
    <property type="protein sequence ID" value="KAL3774768.1"/>
    <property type="molecule type" value="Genomic_DNA"/>
</dbReference>
<sequence>MSSTTITATRIVVERYDEALKQIAHLKRENLALKEIIRANEIKTMNLIEHYNTEIDTQAKLAIELKEELCARERLEVLKRHRNFRDQGTWIEEEELQSKENELVAVIYSLEDEIQELKDDQQKQARNFERKAIENEANVKQSFLRDIDAFRSQLSSSVCDEVRGALTDTVCDNQRLAFEFRLILQEMEKIQVSRDEKDNELSRTKRELELLKHTHQLMKNEETDTS</sequence>
<evidence type="ECO:0000313" key="2">
    <source>
        <dbReference type="EMBL" id="KAL3774768.1"/>
    </source>
</evidence>
<dbReference type="Proteomes" id="UP001530315">
    <property type="component" value="Unassembled WGS sequence"/>
</dbReference>
<evidence type="ECO:0000313" key="3">
    <source>
        <dbReference type="Proteomes" id="UP001530315"/>
    </source>
</evidence>
<gene>
    <name evidence="2" type="ORF">ACHAW5_000288</name>
</gene>
<evidence type="ECO:0000256" key="1">
    <source>
        <dbReference type="SAM" id="Coils"/>
    </source>
</evidence>
<organism evidence="2 3">
    <name type="scientific">Stephanodiscus triporus</name>
    <dbReference type="NCBI Taxonomy" id="2934178"/>
    <lineage>
        <taxon>Eukaryota</taxon>
        <taxon>Sar</taxon>
        <taxon>Stramenopiles</taxon>
        <taxon>Ochrophyta</taxon>
        <taxon>Bacillariophyta</taxon>
        <taxon>Coscinodiscophyceae</taxon>
        <taxon>Thalassiosirophycidae</taxon>
        <taxon>Stephanodiscales</taxon>
        <taxon>Stephanodiscaceae</taxon>
        <taxon>Stephanodiscus</taxon>
    </lineage>
</organism>
<proteinExistence type="predicted"/>
<feature type="coiled-coil region" evidence="1">
    <location>
        <begin position="187"/>
        <end position="221"/>
    </location>
</feature>
<keyword evidence="1" id="KW-0175">Coiled coil</keyword>